<dbReference type="InterPro" id="IPR036291">
    <property type="entry name" value="NAD(P)-bd_dom_sf"/>
</dbReference>
<evidence type="ECO:0000313" key="14">
    <source>
        <dbReference type="EMBL" id="RGC46303.1"/>
    </source>
</evidence>
<dbReference type="AlphaFoldDB" id="A0A3E2XL77"/>
<dbReference type="PANTHER" id="PTHR43765">
    <property type="entry name" value="2-DEHYDROPANTOATE 2-REDUCTASE-RELATED"/>
    <property type="match status" value="1"/>
</dbReference>
<dbReference type="OrthoDB" id="9793586at2"/>
<dbReference type="GO" id="GO:0008677">
    <property type="term" value="F:2-dehydropantoate 2-reductase activity"/>
    <property type="evidence" value="ECO:0007669"/>
    <property type="project" value="UniProtKB-EC"/>
</dbReference>
<evidence type="ECO:0000256" key="4">
    <source>
        <dbReference type="ARBA" id="ARBA00013014"/>
    </source>
</evidence>
<dbReference type="GO" id="GO:0005737">
    <property type="term" value="C:cytoplasm"/>
    <property type="evidence" value="ECO:0007669"/>
    <property type="project" value="TreeGrafter"/>
</dbReference>
<evidence type="ECO:0000259" key="12">
    <source>
        <dbReference type="Pfam" id="PF02558"/>
    </source>
</evidence>
<evidence type="ECO:0000256" key="6">
    <source>
        <dbReference type="ARBA" id="ARBA00022655"/>
    </source>
</evidence>
<evidence type="ECO:0000256" key="9">
    <source>
        <dbReference type="ARBA" id="ARBA00032024"/>
    </source>
</evidence>
<protein>
    <recommendedName>
        <fullName evidence="5 11">2-dehydropantoate 2-reductase</fullName>
        <ecNumber evidence="4 11">1.1.1.169</ecNumber>
    </recommendedName>
    <alternativeName>
        <fullName evidence="9 11">Ketopantoate reductase</fullName>
    </alternativeName>
</protein>
<accession>A0A3E2XL77</accession>
<evidence type="ECO:0000259" key="13">
    <source>
        <dbReference type="Pfam" id="PF08546"/>
    </source>
</evidence>
<dbReference type="InterPro" id="IPR013328">
    <property type="entry name" value="6PGD_dom2"/>
</dbReference>
<evidence type="ECO:0000256" key="5">
    <source>
        <dbReference type="ARBA" id="ARBA00019465"/>
    </source>
</evidence>
<dbReference type="Proteomes" id="UP000261231">
    <property type="component" value="Unassembled WGS sequence"/>
</dbReference>
<organism evidence="14 15">
    <name type="scientific">Coprococcus catus</name>
    <dbReference type="NCBI Taxonomy" id="116085"/>
    <lineage>
        <taxon>Bacteria</taxon>
        <taxon>Bacillati</taxon>
        <taxon>Bacillota</taxon>
        <taxon>Clostridia</taxon>
        <taxon>Lachnospirales</taxon>
        <taxon>Lachnospiraceae</taxon>
        <taxon>Coprococcus</taxon>
    </lineage>
</organism>
<comment type="similarity">
    <text evidence="3 11">Belongs to the ketopantoate reductase family.</text>
</comment>
<evidence type="ECO:0000256" key="3">
    <source>
        <dbReference type="ARBA" id="ARBA00007870"/>
    </source>
</evidence>
<dbReference type="NCBIfam" id="TIGR00745">
    <property type="entry name" value="apbA_panE"/>
    <property type="match status" value="1"/>
</dbReference>
<dbReference type="Gene3D" id="1.10.1040.10">
    <property type="entry name" value="N-(1-d-carboxylethyl)-l-norvaline Dehydrogenase, domain 2"/>
    <property type="match status" value="1"/>
</dbReference>
<dbReference type="Pfam" id="PF02558">
    <property type="entry name" value="ApbA"/>
    <property type="match status" value="1"/>
</dbReference>
<evidence type="ECO:0000313" key="15">
    <source>
        <dbReference type="Proteomes" id="UP000261231"/>
    </source>
</evidence>
<comment type="caution">
    <text evidence="14">The sequence shown here is derived from an EMBL/GenBank/DDBJ whole genome shotgun (WGS) entry which is preliminary data.</text>
</comment>
<dbReference type="InterPro" id="IPR050838">
    <property type="entry name" value="Ketopantoate_reductase"/>
</dbReference>
<dbReference type="InterPro" id="IPR003710">
    <property type="entry name" value="ApbA"/>
</dbReference>
<keyword evidence="7 11" id="KW-0521">NADP</keyword>
<dbReference type="PANTHER" id="PTHR43765:SF2">
    <property type="entry name" value="2-DEHYDROPANTOATE 2-REDUCTASE"/>
    <property type="match status" value="1"/>
</dbReference>
<dbReference type="Pfam" id="PF08546">
    <property type="entry name" value="ApbA_C"/>
    <property type="match status" value="1"/>
</dbReference>
<dbReference type="Gene3D" id="3.40.50.720">
    <property type="entry name" value="NAD(P)-binding Rossmann-like Domain"/>
    <property type="match status" value="1"/>
</dbReference>
<evidence type="ECO:0000256" key="7">
    <source>
        <dbReference type="ARBA" id="ARBA00022857"/>
    </source>
</evidence>
<keyword evidence="15" id="KW-1185">Reference proteome</keyword>
<reference evidence="14 15" key="1">
    <citation type="submission" date="2018-08" db="EMBL/GenBank/DDBJ databases">
        <title>A genome reference for cultivated species of the human gut microbiota.</title>
        <authorList>
            <person name="Zou Y."/>
            <person name="Xue W."/>
            <person name="Luo G."/>
        </authorList>
    </citation>
    <scope>NUCLEOTIDE SEQUENCE [LARGE SCALE GENOMIC DNA]</scope>
    <source>
        <strain evidence="14 15">AM28-39</strain>
    </source>
</reference>
<comment type="catalytic activity">
    <reaction evidence="10 11">
        <text>(R)-pantoate + NADP(+) = 2-dehydropantoate + NADPH + H(+)</text>
        <dbReference type="Rhea" id="RHEA:16233"/>
        <dbReference type="ChEBI" id="CHEBI:11561"/>
        <dbReference type="ChEBI" id="CHEBI:15378"/>
        <dbReference type="ChEBI" id="CHEBI:15980"/>
        <dbReference type="ChEBI" id="CHEBI:57783"/>
        <dbReference type="ChEBI" id="CHEBI:58349"/>
        <dbReference type="EC" id="1.1.1.169"/>
    </reaction>
</comment>
<evidence type="ECO:0000256" key="1">
    <source>
        <dbReference type="ARBA" id="ARBA00002919"/>
    </source>
</evidence>
<dbReference type="SUPFAM" id="SSF51735">
    <property type="entry name" value="NAD(P)-binding Rossmann-fold domains"/>
    <property type="match status" value="1"/>
</dbReference>
<evidence type="ECO:0000256" key="11">
    <source>
        <dbReference type="RuleBase" id="RU362068"/>
    </source>
</evidence>
<dbReference type="UniPathway" id="UPA00028">
    <property type="reaction ID" value="UER00004"/>
</dbReference>
<dbReference type="SUPFAM" id="SSF48179">
    <property type="entry name" value="6-phosphogluconate dehydrogenase C-terminal domain-like"/>
    <property type="match status" value="1"/>
</dbReference>
<name>A0A3E2XL77_9FIRM</name>
<dbReference type="InterPro" id="IPR013752">
    <property type="entry name" value="KPA_reductase"/>
</dbReference>
<feature type="domain" description="Ketopantoate reductase N-terminal" evidence="12">
    <location>
        <begin position="3"/>
        <end position="142"/>
    </location>
</feature>
<evidence type="ECO:0000256" key="10">
    <source>
        <dbReference type="ARBA" id="ARBA00048793"/>
    </source>
</evidence>
<comment type="function">
    <text evidence="1 11">Catalyzes the NADPH-dependent reduction of ketopantoate into pantoic acid.</text>
</comment>
<dbReference type="RefSeq" id="WP_117540447.1">
    <property type="nucleotide sequence ID" value="NZ_QVFD01000009.1"/>
</dbReference>
<evidence type="ECO:0000256" key="2">
    <source>
        <dbReference type="ARBA" id="ARBA00004994"/>
    </source>
</evidence>
<comment type="pathway">
    <text evidence="2 11">Cofactor biosynthesis; (R)-pantothenate biosynthesis; (R)-pantoate from 3-methyl-2-oxobutanoate: step 2/2.</text>
</comment>
<dbReference type="InterPro" id="IPR013332">
    <property type="entry name" value="KPR_N"/>
</dbReference>
<dbReference type="EMBL" id="QVFD01000009">
    <property type="protein sequence ID" value="RGC46303.1"/>
    <property type="molecule type" value="Genomic_DNA"/>
</dbReference>
<dbReference type="GO" id="GO:0050661">
    <property type="term" value="F:NADP binding"/>
    <property type="evidence" value="ECO:0007669"/>
    <property type="project" value="TreeGrafter"/>
</dbReference>
<gene>
    <name evidence="14" type="ORF">DW747_10445</name>
</gene>
<feature type="domain" description="Ketopantoate reductase C-terminal" evidence="13">
    <location>
        <begin position="178"/>
        <end position="321"/>
    </location>
</feature>
<sequence>MRIALLGAGAMGTIIGAYLTKAGYDVELVDNYKDHVDALNEKGAHIVGFVDEIIPVKAVYDDGLTGKYDLIISLTKQTTMKEALNKAVPFMHDETLIMTLQNGIPEDIAAEIVGIDRVVGGGMEFSGTFIGPGVSKLASAKETLGISFGRPTGIIDEKALEIQKMFKNALGHCELTDNLMGVRYTKLTDNSCFSGLATALGCLVGDILDNRTAMEIIAYTGRECAKIIKVKGIKPVELFGLCPTMENVSFETKEELDAVITYWSDIYKAFRNQKASMIQDLEKGRKCEIYQINGKFVDEAKKLGIPTPFNDKIVELVSEIQEGKTTLEEAWNKNLGRFEIPSL</sequence>
<proteinExistence type="inferred from homology"/>
<dbReference type="GO" id="GO:0015940">
    <property type="term" value="P:pantothenate biosynthetic process"/>
    <property type="evidence" value="ECO:0007669"/>
    <property type="project" value="UniProtKB-UniPathway"/>
</dbReference>
<keyword evidence="6 11" id="KW-0566">Pantothenate biosynthesis</keyword>
<keyword evidence="8 11" id="KW-0560">Oxidoreductase</keyword>
<evidence type="ECO:0000256" key="8">
    <source>
        <dbReference type="ARBA" id="ARBA00023002"/>
    </source>
</evidence>
<dbReference type="InterPro" id="IPR008927">
    <property type="entry name" value="6-PGluconate_DH-like_C_sf"/>
</dbReference>
<dbReference type="EC" id="1.1.1.169" evidence="4 11"/>